<accession>A0ABQ8JK89</accession>
<comment type="caution">
    <text evidence="1">The sequence shown here is derived from an EMBL/GenBank/DDBJ whole genome shotgun (WGS) entry which is preliminary data.</text>
</comment>
<reference evidence="1 2" key="2">
    <citation type="journal article" date="2022" name="Mol. Biol. Evol.">
        <title>Comparative Genomics Reveals Insights into the Divergent Evolution of Astigmatic Mites and Household Pest Adaptations.</title>
        <authorList>
            <person name="Xiong Q."/>
            <person name="Wan A.T."/>
            <person name="Liu X."/>
            <person name="Fung C.S."/>
            <person name="Xiao X."/>
            <person name="Malainual N."/>
            <person name="Hou J."/>
            <person name="Wang L."/>
            <person name="Wang M."/>
            <person name="Yang K.Y."/>
            <person name="Cui Y."/>
            <person name="Leung E.L."/>
            <person name="Nong W."/>
            <person name="Shin S.K."/>
            <person name="Au S.W."/>
            <person name="Jeong K.Y."/>
            <person name="Chew F.T."/>
            <person name="Hui J.H."/>
            <person name="Leung T.F."/>
            <person name="Tungtrongchitr A."/>
            <person name="Zhong N."/>
            <person name="Liu Z."/>
            <person name="Tsui S.K."/>
        </authorList>
    </citation>
    <scope>NUCLEOTIDE SEQUENCE [LARGE SCALE GENOMIC DNA]</scope>
    <source>
        <strain evidence="1">Derp</strain>
    </source>
</reference>
<dbReference type="Proteomes" id="UP000887458">
    <property type="component" value="Unassembled WGS sequence"/>
</dbReference>
<name>A0ABQ8JK89_DERPT</name>
<dbReference type="EMBL" id="NJHN03000035">
    <property type="protein sequence ID" value="KAH9422820.1"/>
    <property type="molecule type" value="Genomic_DNA"/>
</dbReference>
<reference evidence="1 2" key="1">
    <citation type="journal article" date="2018" name="J. Allergy Clin. Immunol.">
        <title>High-quality assembly of Dermatophagoides pteronyssinus genome and transcriptome reveals a wide range of novel allergens.</title>
        <authorList>
            <person name="Liu X.Y."/>
            <person name="Yang K.Y."/>
            <person name="Wang M.Q."/>
            <person name="Kwok J.S."/>
            <person name="Zeng X."/>
            <person name="Yang Z."/>
            <person name="Xiao X.J."/>
            <person name="Lau C.P."/>
            <person name="Li Y."/>
            <person name="Huang Z.M."/>
            <person name="Ba J.G."/>
            <person name="Yim A.K."/>
            <person name="Ouyang C.Y."/>
            <person name="Ngai S.M."/>
            <person name="Chan T.F."/>
            <person name="Leung E.L."/>
            <person name="Liu L."/>
            <person name="Liu Z.G."/>
            <person name="Tsui S.K."/>
        </authorList>
    </citation>
    <scope>NUCLEOTIDE SEQUENCE [LARGE SCALE GENOMIC DNA]</scope>
    <source>
        <strain evidence="1">Derp</strain>
    </source>
</reference>
<sequence>MSDYINVLTFLNFYVIEKQRKAKKEMSEKNHQKDDDDDDETLRRFDQDKWHLIINFQSI</sequence>
<gene>
    <name evidence="1" type="ORF">DERP_008083</name>
</gene>
<evidence type="ECO:0000313" key="1">
    <source>
        <dbReference type="EMBL" id="KAH9422820.1"/>
    </source>
</evidence>
<protein>
    <submittedName>
        <fullName evidence="1">Uncharacterized protein</fullName>
    </submittedName>
</protein>
<keyword evidence="2" id="KW-1185">Reference proteome</keyword>
<organism evidence="1 2">
    <name type="scientific">Dermatophagoides pteronyssinus</name>
    <name type="common">European house dust mite</name>
    <dbReference type="NCBI Taxonomy" id="6956"/>
    <lineage>
        <taxon>Eukaryota</taxon>
        <taxon>Metazoa</taxon>
        <taxon>Ecdysozoa</taxon>
        <taxon>Arthropoda</taxon>
        <taxon>Chelicerata</taxon>
        <taxon>Arachnida</taxon>
        <taxon>Acari</taxon>
        <taxon>Acariformes</taxon>
        <taxon>Sarcoptiformes</taxon>
        <taxon>Astigmata</taxon>
        <taxon>Psoroptidia</taxon>
        <taxon>Analgoidea</taxon>
        <taxon>Pyroglyphidae</taxon>
        <taxon>Dermatophagoidinae</taxon>
        <taxon>Dermatophagoides</taxon>
    </lineage>
</organism>
<evidence type="ECO:0000313" key="2">
    <source>
        <dbReference type="Proteomes" id="UP000887458"/>
    </source>
</evidence>
<proteinExistence type="predicted"/>